<evidence type="ECO:0000256" key="2">
    <source>
        <dbReference type="ARBA" id="ARBA00022490"/>
    </source>
</evidence>
<feature type="region of interest" description="Disordered" evidence="7">
    <location>
        <begin position="384"/>
        <end position="421"/>
    </location>
</feature>
<proteinExistence type="predicted"/>
<dbReference type="Proteomes" id="UP000504633">
    <property type="component" value="Unplaced"/>
</dbReference>
<feature type="region of interest" description="Disordered" evidence="7">
    <location>
        <begin position="789"/>
        <end position="817"/>
    </location>
</feature>
<dbReference type="Gene3D" id="1.10.287.1490">
    <property type="match status" value="1"/>
</dbReference>
<feature type="coiled-coil region" evidence="6">
    <location>
        <begin position="723"/>
        <end position="750"/>
    </location>
</feature>
<feature type="compositionally biased region" description="Acidic residues" evidence="7">
    <location>
        <begin position="316"/>
        <end position="333"/>
    </location>
</feature>
<evidence type="ECO:0000259" key="8">
    <source>
        <dbReference type="Pfam" id="PF10495"/>
    </source>
</evidence>
<evidence type="ECO:0000313" key="9">
    <source>
        <dbReference type="Proteomes" id="UP000504633"/>
    </source>
</evidence>
<keyword evidence="3" id="KW-0597">Phosphoprotein</keyword>
<dbReference type="GO" id="GO:0005813">
    <property type="term" value="C:centrosome"/>
    <property type="evidence" value="ECO:0007669"/>
    <property type="project" value="UniProtKB-SubCell"/>
</dbReference>
<feature type="compositionally biased region" description="Basic and acidic residues" evidence="7">
    <location>
        <begin position="789"/>
        <end position="804"/>
    </location>
</feature>
<feature type="region of interest" description="Disordered" evidence="7">
    <location>
        <begin position="76"/>
        <end position="110"/>
    </location>
</feature>
<dbReference type="RefSeq" id="XP_023178115.2">
    <property type="nucleotide sequence ID" value="XM_023322347.2"/>
</dbReference>
<accession>A0A6J1M9U4</accession>
<feature type="region of interest" description="Disordered" evidence="7">
    <location>
        <begin position="2518"/>
        <end position="2542"/>
    </location>
</feature>
<keyword evidence="5" id="KW-0206">Cytoskeleton</keyword>
<feature type="compositionally biased region" description="Polar residues" evidence="7">
    <location>
        <begin position="925"/>
        <end position="934"/>
    </location>
</feature>
<dbReference type="InterPro" id="IPR028745">
    <property type="entry name" value="AKAP9/Pericentrin"/>
</dbReference>
<dbReference type="Pfam" id="PF10495">
    <property type="entry name" value="PACT_coil_coil"/>
    <property type="match status" value="1"/>
</dbReference>
<feature type="coiled-coil region" evidence="6">
    <location>
        <begin position="1410"/>
        <end position="1458"/>
    </location>
</feature>
<feature type="region of interest" description="Disordered" evidence="7">
    <location>
        <begin position="2474"/>
        <end position="2504"/>
    </location>
</feature>
<feature type="region of interest" description="Disordered" evidence="7">
    <location>
        <begin position="2364"/>
        <end position="2389"/>
    </location>
</feature>
<feature type="domain" description="Pericentrin/AKAP-450 centrosomal targeting" evidence="8">
    <location>
        <begin position="2747"/>
        <end position="2822"/>
    </location>
</feature>
<keyword evidence="9" id="KW-1185">Reference proteome</keyword>
<dbReference type="GO" id="GO:0005737">
    <property type="term" value="C:cytoplasm"/>
    <property type="evidence" value="ECO:0007669"/>
    <property type="project" value="UniProtKB-ARBA"/>
</dbReference>
<feature type="region of interest" description="Disordered" evidence="7">
    <location>
        <begin position="294"/>
        <end position="346"/>
    </location>
</feature>
<feature type="region of interest" description="Disordered" evidence="7">
    <location>
        <begin position="599"/>
        <end position="626"/>
    </location>
</feature>
<dbReference type="GO" id="GO:0007165">
    <property type="term" value="P:signal transduction"/>
    <property type="evidence" value="ECO:0007669"/>
    <property type="project" value="InterPro"/>
</dbReference>
<evidence type="ECO:0000256" key="3">
    <source>
        <dbReference type="ARBA" id="ARBA00022553"/>
    </source>
</evidence>
<dbReference type="KEGG" id="dhe:111604310"/>
<name>A0A6J1M9U4_DROHY</name>
<dbReference type="PANTHER" id="PTHR44981:SF2">
    <property type="entry name" value="PERICENTRIN-LIKE PROTEIN, ISOFORM F"/>
    <property type="match status" value="1"/>
</dbReference>
<feature type="coiled-coil region" evidence="6">
    <location>
        <begin position="1529"/>
        <end position="1634"/>
    </location>
</feature>
<keyword evidence="2" id="KW-0963">Cytoplasm</keyword>
<organism evidence="9 10">
    <name type="scientific">Drosophila hydei</name>
    <name type="common">Fruit fly</name>
    <dbReference type="NCBI Taxonomy" id="7224"/>
    <lineage>
        <taxon>Eukaryota</taxon>
        <taxon>Metazoa</taxon>
        <taxon>Ecdysozoa</taxon>
        <taxon>Arthropoda</taxon>
        <taxon>Hexapoda</taxon>
        <taxon>Insecta</taxon>
        <taxon>Pterygota</taxon>
        <taxon>Neoptera</taxon>
        <taxon>Endopterygota</taxon>
        <taxon>Diptera</taxon>
        <taxon>Brachycera</taxon>
        <taxon>Muscomorpha</taxon>
        <taxon>Ephydroidea</taxon>
        <taxon>Drosophilidae</taxon>
        <taxon>Drosophila</taxon>
    </lineage>
</organism>
<feature type="compositionally biased region" description="Polar residues" evidence="7">
    <location>
        <begin position="1751"/>
        <end position="1766"/>
    </location>
</feature>
<keyword evidence="4 6" id="KW-0175">Coiled coil</keyword>
<feature type="region of interest" description="Disordered" evidence="7">
    <location>
        <begin position="1751"/>
        <end position="1789"/>
    </location>
</feature>
<feature type="compositionally biased region" description="Basic and acidic residues" evidence="7">
    <location>
        <begin position="2493"/>
        <end position="2504"/>
    </location>
</feature>
<feature type="compositionally biased region" description="Polar residues" evidence="7">
    <location>
        <begin position="384"/>
        <end position="406"/>
    </location>
</feature>
<evidence type="ECO:0000256" key="5">
    <source>
        <dbReference type="ARBA" id="ARBA00023212"/>
    </source>
</evidence>
<dbReference type="GO" id="GO:0060090">
    <property type="term" value="F:molecular adaptor activity"/>
    <property type="evidence" value="ECO:0007669"/>
    <property type="project" value="InterPro"/>
</dbReference>
<evidence type="ECO:0000256" key="7">
    <source>
        <dbReference type="SAM" id="MobiDB-lite"/>
    </source>
</evidence>
<dbReference type="PANTHER" id="PTHR44981">
    <property type="entry name" value="PERICENTRIN-LIKE PROTEIN, ISOFORM F"/>
    <property type="match status" value="1"/>
</dbReference>
<feature type="region of interest" description="Disordered" evidence="7">
    <location>
        <begin position="1994"/>
        <end position="2021"/>
    </location>
</feature>
<reference evidence="10" key="1">
    <citation type="submission" date="2025-08" db="UniProtKB">
        <authorList>
            <consortium name="RefSeq"/>
        </authorList>
    </citation>
    <scope>IDENTIFICATION</scope>
    <source>
        <strain evidence="10">15085-1641.00</strain>
        <tissue evidence="10">Whole body</tissue>
    </source>
</reference>
<feature type="coiled-coil region" evidence="6">
    <location>
        <begin position="2266"/>
        <end position="2321"/>
    </location>
</feature>
<evidence type="ECO:0000256" key="1">
    <source>
        <dbReference type="ARBA" id="ARBA00004300"/>
    </source>
</evidence>
<evidence type="ECO:0000256" key="4">
    <source>
        <dbReference type="ARBA" id="ARBA00023054"/>
    </source>
</evidence>
<feature type="coiled-coil region" evidence="6">
    <location>
        <begin position="2156"/>
        <end position="2222"/>
    </location>
</feature>
<dbReference type="OrthoDB" id="2020852at2759"/>
<feature type="region of interest" description="Disordered" evidence="7">
    <location>
        <begin position="918"/>
        <end position="977"/>
    </location>
</feature>
<dbReference type="GeneID" id="111604310"/>
<feature type="compositionally biased region" description="Basic and acidic residues" evidence="7">
    <location>
        <begin position="606"/>
        <end position="620"/>
    </location>
</feature>
<feature type="compositionally biased region" description="Basic and acidic residues" evidence="7">
    <location>
        <begin position="300"/>
        <end position="312"/>
    </location>
</feature>
<sequence length="2952" mass="334881">MNLYTIYDWITSLLRTGSGSAFYKAIEAPEQAAAPSTAINLQQQSHIQPAANCNYAVQNVDVEFIPTLNFLFQASTSASNKPPGREQKHGRQQHVASDCSGGKSEDDNESTHTYIISRSSFTEITSSSSTPYAVTSTDTAELLRQQNNLSLTEDDQTVSSFSIEPPTSSMSIEMADQQRCATTTTTTTATTAKSSATNSGLMALRGATQTTATTTTSSSIEEDIEEAIEISEVEEQLHSNIESLSEVSEKNPAKLKQPTSQQTSKSESSEEAAQFRIDDVQLSGGQLAQHFLADEESDDDDHHEPPNSHKDQATATDEDHDDDDDGDDDDDFDISLPLDGRKPLHSRHEDLVDQSLHRHDEGESLSNQSTTDDVSDFVDELHQTTESAMEPQNAQSGSIAASTMASVLSEAAEPESKLMESELEIDVDPRSEQDHSMEEIVATNESIEISYNAEEGPPTNSLLSSPQKLKVSDMAEPAETHSVKQLKLPEMQKPQVVDHKTENVRETLRLQPEPLDKTILDFEDDDDEDDECSMKLLKLRLMAMNQQTQLDTGAKGSPTESPVTQEAGNMELKQMERVPLTEFSKDVLEDITEESERLLSMSTVAEDPKSLSMEESKTLQESKVGSNSSLVSLNMLKQPETKAQDPHSQLASLNLQLEAACHESSAGPASARDSSSLVTNSTEYRTFIEEFGAPTLDIYVELKRRDDIIAKLTNSLQHSLNVRGQLQSDSERLGDEVQSLRKQLHEAIDAVKRVGGWPDQQVNIGQRISEISMDLISESDDDLERNFLTDHEGDRVSRSSRERQLSVPTDDLGVEPLPPEWPPAFSKQIEQFQKCLLPGELRPFLLVQRKFDDYLSQKLAECRDQCAQELKISRDQWESEKLANEQAQHVAHTKQMEELRKYFEHRCADLEKQFSDDVISHRSQHQAGDSSSECSEVDQLPDEMASKDSSPRKRKRAELLLSPSHRQITPSGIDSKETKENISQEMADLKIFYQSHIDELKRSHKEKICKLTERLKFYERHQSEDDYLPTQCKSPTTCQKVHQDILEVEPAAAQNASNSLIIIDEDELNLNNESQVIQRIIEEYERRLQEQLTLARQDIATELEKQIQSLLSECAVDDQHWPKELILLREKFTAKSQLEITQLNIKHAEEMSRMKLEYEKQLNRRNKRHLTFDAGRNLEHIISERDGLRQLSKSFRSVLCRLAKCVANCEGDLSATLSEEMQRILVQSRSQEGGEDVDHTLSSSLLQGSFNSTKHLRLVPDVHSLLEVVEDPYLVQFIDSKNNDDQNDYFDLGDCLKRLKSEAAYLLQLSEDLERQRANESVERQDEPEKQELELCCEAEDGLKTTAPLPPTKQQLLHELLRTNSLNDQNLGVAHQRKSSNGAQMTKTHSSLPIDLQQQSGNASELSFQLVELNNRLIKSEADRQNLQQQLTHTIDRNAELGQELQALRDQLSQLNSLNHTDYAEGYGLGDMKSAQILDQSAASFVQLQERARHLLTSPTQQQSQEPGNTTVVLLQMIEDFCREGDKVVESGKKDREDLQSQIDTADKQLKATRQFLEEQAAEREQERDEFHREIERLKVQLREKEKERSSFANASEELRRVKEAHYAILETQLREVNQQLGDSNGKRDKLETELKASIDKIFVLREIISELETQVQTKALNEQVLDEKAKQLEDYIQIQLRSNDALTQEVHSLKTDIGEGYQTRIRQLEDKLQQGLPSAEATLVFNQMAEQLLLIETTLDQKTKTLESLHNSNTASNSCSLSATEDVSAHGYNRQPTDAHTADGSPKHSLTVEGVQRVVEKLDKHTRVEEAAIKRIRDLEMQVSQMRSGCVELQHERDSLQGRIDEQTHRISTLQKRLEEQRQRAEELHRAGTSDLNTRIHELQNDVRNLSEQLSARDKQMATMQQQLQRSKDEIVRLETDLATRPQPDRSLVERLEAEMLQKGNELQKLRETMRTEMINRLALPDLMETMLADKNDEIDHLQEQLQAKERELQAAKDLSQASSPAAGKQDASTKHSARTLSDIGSITEFPEPDVDRRAMCRSLNAPLQLPEAAGGVFQQTMDISKVAAANLTYNRTDDLTEFVVAHPVNTFEHPHYFQDQKATGLTTAISGDLTPGLVPRQINFSNLTEDSKLKTPSMLMQTPELPKAMPSPELQQLKQKLSALEEEKHKQRIEMEENILQLQEQLSREKNQVERQQKLLQDHEESEQKYKIRVDSLENKILETAAQEAADRETLRKELNLVGAAHAQCEQQYKAASAARKREVESLNAEIRDKTVRNRELADRLQLAQQQCEELQLQVNALERNLERLRNSEQSSKQYSVDEIAQQVEKELNYSAQLDSNILKAIESEEENNLDKLHHQKEVQTDADPSPGNGNGNGHGTDDENFTGERDLLNQLEAARAQLTVEREQTETLSKELLVEKQHSQEIQEQDVLIIEAMRKRLEAVLEAEDELHKQLDMERERCDRLQTQLTSLQRAESRRSSVLLKSPTDSPRKSPRADFESELCDRLRSELKLLTAQNERERERSADAQRSSERERQRYEKELQERVSYCERLKQEMEKLARDKESAEMELEHFNERLTMQANEIESLEARMVTLQESETRRANTRARHHQEEAKLQAEIHELKAKLLTAESEKNNLELKVNQLRFDVARSAQRESKLSEALAQANERLVHSIEDTVPAQFLQKMKEINTLLAENTQENKQMAETVQYLVGERIALQKKCEELGGNGGAHVSELEERCRQLLGRYLRVESHRKALVYQKRYLKLTLEGYQASEQLALQNIAVGTGLKVNQPKPTKKKLFKTVALAIIAIQRIKYIGRIWHTGKRIVSKSIFTITQQRVGPCLNLNEAPSLPVGQQNASLNSNLPTNSHNRARMSYAPDTPSLAPAVNFSTLQPIVLAHDYALQTSAAFSNNNNNNNNNNHKKIEAALPSLTTLDWTTTQKAKRVHSRHH</sequence>
<feature type="compositionally biased region" description="Basic and acidic residues" evidence="7">
    <location>
        <begin position="2521"/>
        <end position="2542"/>
    </location>
</feature>
<gene>
    <name evidence="10" type="primary">LOC111604310</name>
</gene>
<evidence type="ECO:0000256" key="6">
    <source>
        <dbReference type="SAM" id="Coils"/>
    </source>
</evidence>
<feature type="compositionally biased region" description="Low complexity" evidence="7">
    <location>
        <begin position="256"/>
        <end position="273"/>
    </location>
</feature>
<comment type="subcellular location">
    <subcellularLocation>
        <location evidence="1">Cytoplasm</location>
        <location evidence="1">Cytoskeleton</location>
        <location evidence="1">Microtubule organizing center</location>
        <location evidence="1">Centrosome</location>
    </subcellularLocation>
</comment>
<feature type="region of interest" description="Disordered" evidence="7">
    <location>
        <begin position="243"/>
        <end position="273"/>
    </location>
</feature>
<protein>
    <submittedName>
        <fullName evidence="10">Pericentrin isoform X1</fullName>
    </submittedName>
</protein>
<dbReference type="InterPro" id="IPR019528">
    <property type="entry name" value="PACT_domain"/>
</dbReference>
<evidence type="ECO:0000313" key="10">
    <source>
        <dbReference type="RefSeq" id="XP_023178115.2"/>
    </source>
</evidence>